<protein>
    <submittedName>
        <fullName evidence="2">Uncharacterized protein</fullName>
    </submittedName>
</protein>
<reference evidence="2 3" key="1">
    <citation type="submission" date="2020-10" db="EMBL/GenBank/DDBJ databases">
        <title>Connecting structure to function with the recovery of over 1000 high-quality activated sludge metagenome-assembled genomes encoding full-length rRNA genes using long-read sequencing.</title>
        <authorList>
            <person name="Singleton C.M."/>
            <person name="Petriglieri F."/>
            <person name="Kristensen J.M."/>
            <person name="Kirkegaard R.H."/>
            <person name="Michaelsen T.Y."/>
            <person name="Andersen M.H."/>
            <person name="Karst S.M."/>
            <person name="Dueholm M.S."/>
            <person name="Nielsen P.H."/>
            <person name="Albertsen M."/>
        </authorList>
    </citation>
    <scope>NUCLEOTIDE SEQUENCE [LARGE SCALE GENOMIC DNA]</scope>
    <source>
        <strain evidence="2">Ega_18-Q3-R5-49_MAXAC.001</strain>
    </source>
</reference>
<dbReference type="AlphaFoldDB" id="A0A935IQS1"/>
<organism evidence="2 3">
    <name type="scientific">Candidatus Phosphoribacter hodrii</name>
    <dbReference type="NCBI Taxonomy" id="2953743"/>
    <lineage>
        <taxon>Bacteria</taxon>
        <taxon>Bacillati</taxon>
        <taxon>Actinomycetota</taxon>
        <taxon>Actinomycetes</taxon>
        <taxon>Micrococcales</taxon>
        <taxon>Dermatophilaceae</taxon>
        <taxon>Candidatus Phosphoribacter</taxon>
    </lineage>
</organism>
<proteinExistence type="predicted"/>
<evidence type="ECO:0000256" key="1">
    <source>
        <dbReference type="SAM" id="MobiDB-lite"/>
    </source>
</evidence>
<evidence type="ECO:0000313" key="3">
    <source>
        <dbReference type="Proteomes" id="UP000726105"/>
    </source>
</evidence>
<dbReference type="Proteomes" id="UP000726105">
    <property type="component" value="Unassembled WGS sequence"/>
</dbReference>
<gene>
    <name evidence="2" type="ORF">IPI13_15020</name>
</gene>
<name>A0A935IQS1_9MICO</name>
<dbReference type="EMBL" id="JADJIB010000005">
    <property type="protein sequence ID" value="MBK7274414.1"/>
    <property type="molecule type" value="Genomic_DNA"/>
</dbReference>
<feature type="compositionally biased region" description="Polar residues" evidence="1">
    <location>
        <begin position="103"/>
        <end position="122"/>
    </location>
</feature>
<comment type="caution">
    <text evidence="2">The sequence shown here is derived from an EMBL/GenBank/DDBJ whole genome shotgun (WGS) entry which is preliminary data.</text>
</comment>
<evidence type="ECO:0000313" key="2">
    <source>
        <dbReference type="EMBL" id="MBK7274414.1"/>
    </source>
</evidence>
<feature type="region of interest" description="Disordered" evidence="1">
    <location>
        <begin position="98"/>
        <end position="127"/>
    </location>
</feature>
<feature type="region of interest" description="Disordered" evidence="1">
    <location>
        <begin position="1"/>
        <end position="32"/>
    </location>
</feature>
<accession>A0A935IQS1</accession>
<sequence length="319" mass="32113">MSEPTRFDEDPDPTGVRILLASQPDPGPMPADVSDRILAAFAEAGRRADLDADTGSQELSDELGLGVDAFDDFANLVAGQGVSGVDESGPAVPLHLVGRGTQPAGTSSETSGARTDVRTGSRSGAGMRGRVVDHRRRLTVLGGVAASVAALGLVGALLNNQGATSPTASSARAESVVGAAKDSSSLSAPADSATRANAATAVNANGQPMHIELSTRTYTKATLARLAQDMLDAPGRQLGQPAVEAPSVGPIGTLIGLTDCVTTLGESDADAVFADLATFEGAPAVVIVVVDAGLKQAYAVSRSCSKGDPGLLFGPVDMP</sequence>